<dbReference type="InterPro" id="IPR029035">
    <property type="entry name" value="DHS-like_NAD/FAD-binding_dom"/>
</dbReference>
<dbReference type="UniPathway" id="UPA01057">
    <property type="reaction ID" value="UER00164"/>
</dbReference>
<evidence type="ECO:0000256" key="2">
    <source>
        <dbReference type="ARBA" id="ARBA00022679"/>
    </source>
</evidence>
<keyword evidence="3 7" id="KW-0479">Metal-binding</keyword>
<organism evidence="11 12">
    <name type="scientific">Candidatus Thiopontia autotrophica</name>
    <dbReference type="NCBI Taxonomy" id="2841688"/>
    <lineage>
        <taxon>Bacteria</taxon>
        <taxon>Pseudomonadati</taxon>
        <taxon>Pseudomonadota</taxon>
        <taxon>Gammaproteobacteria</taxon>
        <taxon>Candidatus Thiopontia</taxon>
    </lineage>
</organism>
<dbReference type="PIRSF" id="PIRSF004983">
    <property type="entry name" value="MenD"/>
    <property type="match status" value="1"/>
</dbReference>
<name>A0A8J6NXI8_9GAMM</name>
<dbReference type="GO" id="GO:0070204">
    <property type="term" value="F:2-succinyl-5-enolpyruvyl-6-hydroxy-3-cyclohexene-1-carboxylic-acid synthase activity"/>
    <property type="evidence" value="ECO:0007669"/>
    <property type="project" value="UniProtKB-UniRule"/>
</dbReference>
<evidence type="ECO:0000256" key="1">
    <source>
        <dbReference type="ARBA" id="ARBA00022428"/>
    </source>
</evidence>
<dbReference type="InterPro" id="IPR004433">
    <property type="entry name" value="MenaQ_synth_MenD"/>
</dbReference>
<gene>
    <name evidence="7 11" type="primary">menD</name>
    <name evidence="11" type="ORF">H8D24_03810</name>
</gene>
<dbReference type="CDD" id="cd02009">
    <property type="entry name" value="TPP_SHCHC_synthase"/>
    <property type="match status" value="1"/>
</dbReference>
<comment type="pathway">
    <text evidence="7">Quinol/quinone metabolism; menaquinone biosynthesis.</text>
</comment>
<evidence type="ECO:0000313" key="11">
    <source>
        <dbReference type="EMBL" id="MBC8519519.1"/>
    </source>
</evidence>
<comment type="subunit">
    <text evidence="7">Homodimer.</text>
</comment>
<dbReference type="Pfam" id="PF02775">
    <property type="entry name" value="TPP_enzyme_C"/>
    <property type="match status" value="1"/>
</dbReference>
<comment type="catalytic activity">
    <reaction evidence="7">
        <text>isochorismate + 2-oxoglutarate + H(+) = 5-enolpyruvoyl-6-hydroxy-2-succinyl-cyclohex-3-ene-1-carboxylate + CO2</text>
        <dbReference type="Rhea" id="RHEA:25593"/>
        <dbReference type="ChEBI" id="CHEBI:15378"/>
        <dbReference type="ChEBI" id="CHEBI:16526"/>
        <dbReference type="ChEBI" id="CHEBI:16810"/>
        <dbReference type="ChEBI" id="CHEBI:29780"/>
        <dbReference type="ChEBI" id="CHEBI:58818"/>
        <dbReference type="EC" id="2.2.1.9"/>
    </reaction>
</comment>
<dbReference type="GO" id="GO:0009234">
    <property type="term" value="P:menaquinone biosynthetic process"/>
    <property type="evidence" value="ECO:0007669"/>
    <property type="project" value="UniProtKB-UniRule"/>
</dbReference>
<feature type="domain" description="Thiamine pyrophosphate enzyme N-terminal TPP-binding" evidence="9">
    <location>
        <begin position="13"/>
        <end position="121"/>
    </location>
</feature>
<evidence type="ECO:0000256" key="7">
    <source>
        <dbReference type="HAMAP-Rule" id="MF_01659"/>
    </source>
</evidence>
<dbReference type="GO" id="GO:0030145">
    <property type="term" value="F:manganese ion binding"/>
    <property type="evidence" value="ECO:0007669"/>
    <property type="project" value="UniProtKB-UniRule"/>
</dbReference>
<keyword evidence="4 7" id="KW-0460">Magnesium</keyword>
<keyword evidence="1 7" id="KW-0474">Menaquinone biosynthesis</keyword>
<evidence type="ECO:0000256" key="6">
    <source>
        <dbReference type="ARBA" id="ARBA00023211"/>
    </source>
</evidence>
<dbReference type="CDD" id="cd07037">
    <property type="entry name" value="TPP_PYR_MenD"/>
    <property type="match status" value="1"/>
</dbReference>
<dbReference type="InterPro" id="IPR029061">
    <property type="entry name" value="THDP-binding"/>
</dbReference>
<dbReference type="Gene3D" id="3.40.50.970">
    <property type="match status" value="2"/>
</dbReference>
<dbReference type="Proteomes" id="UP000654401">
    <property type="component" value="Unassembled WGS sequence"/>
</dbReference>
<protein>
    <recommendedName>
        <fullName evidence="7">2-succinyl-5-enolpyruvyl-6-hydroxy-3-cyclohexene-1-carboxylate synthase</fullName>
        <shortName evidence="7">SEPHCHC synthase</shortName>
        <ecNumber evidence="7">2.2.1.9</ecNumber>
    </recommendedName>
    <alternativeName>
        <fullName evidence="7">Menaquinone biosynthesis protein MenD</fullName>
    </alternativeName>
</protein>
<dbReference type="SUPFAM" id="SSF52518">
    <property type="entry name" value="Thiamin diphosphate-binding fold (THDP-binding)"/>
    <property type="match status" value="2"/>
</dbReference>
<reference evidence="11 12" key="1">
    <citation type="submission" date="2020-08" db="EMBL/GenBank/DDBJ databases">
        <title>Bridging the membrane lipid divide: bacteria of the FCB group superphylum have the potential to synthesize archaeal ether lipids.</title>
        <authorList>
            <person name="Villanueva L."/>
            <person name="Von Meijenfeldt F.A.B."/>
            <person name="Westbye A.B."/>
            <person name="Yadav S."/>
            <person name="Hopmans E.C."/>
            <person name="Dutilh B.E."/>
            <person name="Sinninghe Damste J.S."/>
        </authorList>
    </citation>
    <scope>NUCLEOTIDE SEQUENCE [LARGE SCALE GENOMIC DNA]</scope>
    <source>
        <strain evidence="11">NIOZ-UU100</strain>
    </source>
</reference>
<dbReference type="Pfam" id="PF16582">
    <property type="entry name" value="TPP_enzyme_M_2"/>
    <property type="match status" value="1"/>
</dbReference>
<accession>A0A8J6NXI8</accession>
<feature type="domain" description="Menaquinone biosynthesis protein MenD middle" evidence="10">
    <location>
        <begin position="188"/>
        <end position="351"/>
    </location>
</feature>
<dbReference type="SUPFAM" id="SSF52467">
    <property type="entry name" value="DHS-like NAD/FAD-binding domain"/>
    <property type="match status" value="1"/>
</dbReference>
<comment type="function">
    <text evidence="7">Catalyzes the thiamine diphosphate-dependent decarboxylation of 2-oxoglutarate and the subsequent addition of the resulting succinic semialdehyde-thiamine pyrophosphate anion to isochorismate to yield 2-succinyl-5-enolpyruvyl-6-hydroxy-3-cyclohexene-1-carboxylate (SEPHCHC).</text>
</comment>
<dbReference type="PANTHER" id="PTHR42916:SF1">
    <property type="entry name" value="PROTEIN PHYLLO, CHLOROPLASTIC"/>
    <property type="match status" value="1"/>
</dbReference>
<sequence>MSDIGAINLQWSATLIQALVDGGITHFVISPGSRSTPLALAVARHPDTKYWVIVDERDAAFMALGQSKKREVPTALICTSGTAVANWLPAVIEAYHSSTPLLLLSADRPPELHNCGANQTIAQNNIFGEQVSARYTTPPPDEIDDPVTQLTELVPQMIESMENPAPGPVHLNIPFREPLLARNSKQIKWHNSGLQYAARDHADNTIPVIDYQEICQEVSGKPGVILCGESHYPKGFNTVLNQLAESLGAPVFADPLSNLRWGDDDNQLFFTHYDGILRNEKNRRLCRPEWVIQFGRFPLSKAVATLLQESLPKRYITVHHKTVWSDPLSLSNTKISTSPATFCQQLLQYADPNPTDNLPASPCGCPSGRPQPQAGNSHLHTLKEKERLAAEWRSNPDDLSEDQVIRTLNRQLPGGTILFSGNSMVIRDIDGWMTQREEPLKLFANRGASGIDGNLATVCGIRAVTDPDTPVVALLGDLTLFHNLNALYLAKELEMDLTIIVINNGGGNIFSHLPPAQLPEFESLWLTPTTVEFKRVAALYDIPYREVTDRDGLALYLDEVLQQPHPKLIELTIDRNISNRNHHQYWESLH</sequence>
<evidence type="ECO:0000256" key="3">
    <source>
        <dbReference type="ARBA" id="ARBA00022723"/>
    </source>
</evidence>
<dbReference type="PANTHER" id="PTHR42916">
    <property type="entry name" value="2-SUCCINYL-5-ENOLPYRUVYL-6-HYDROXY-3-CYCLOHEXENE-1-CARBOXYLATE SYNTHASE"/>
    <property type="match status" value="1"/>
</dbReference>
<comment type="pathway">
    <text evidence="7">Quinol/quinone metabolism; 1,4-dihydroxy-2-naphthoate biosynthesis; 1,4-dihydroxy-2-naphthoate from chorismate: step 2/7.</text>
</comment>
<dbReference type="GO" id="GO:0000287">
    <property type="term" value="F:magnesium ion binding"/>
    <property type="evidence" value="ECO:0007669"/>
    <property type="project" value="UniProtKB-UniRule"/>
</dbReference>
<evidence type="ECO:0000256" key="4">
    <source>
        <dbReference type="ARBA" id="ARBA00022842"/>
    </source>
</evidence>
<dbReference type="EC" id="2.2.1.9" evidence="7"/>
<comment type="cofactor">
    <cofactor evidence="7">
        <name>Mg(2+)</name>
        <dbReference type="ChEBI" id="CHEBI:18420"/>
    </cofactor>
    <cofactor evidence="7">
        <name>Mn(2+)</name>
        <dbReference type="ChEBI" id="CHEBI:29035"/>
    </cofactor>
</comment>
<keyword evidence="2 7" id="KW-0808">Transferase</keyword>
<evidence type="ECO:0000259" key="10">
    <source>
        <dbReference type="Pfam" id="PF16582"/>
    </source>
</evidence>
<comment type="caution">
    <text evidence="11">The sequence shown here is derived from an EMBL/GenBank/DDBJ whole genome shotgun (WGS) entry which is preliminary data.</text>
</comment>
<dbReference type="Gene3D" id="3.40.50.1220">
    <property type="entry name" value="TPP-binding domain"/>
    <property type="match status" value="1"/>
</dbReference>
<comment type="similarity">
    <text evidence="7">Belongs to the TPP enzyme family. MenD subfamily.</text>
</comment>
<evidence type="ECO:0000256" key="5">
    <source>
        <dbReference type="ARBA" id="ARBA00023052"/>
    </source>
</evidence>
<dbReference type="Pfam" id="PF02776">
    <property type="entry name" value="TPP_enzyme_N"/>
    <property type="match status" value="1"/>
</dbReference>
<feature type="domain" description="Thiamine pyrophosphate enzyme TPP-binding" evidence="8">
    <location>
        <begin position="435"/>
        <end position="570"/>
    </location>
</feature>
<keyword evidence="6 7" id="KW-0464">Manganese</keyword>
<keyword evidence="5 7" id="KW-0786">Thiamine pyrophosphate</keyword>
<dbReference type="UniPathway" id="UPA00079"/>
<dbReference type="EMBL" id="JACNFK010000024">
    <property type="protein sequence ID" value="MBC8519519.1"/>
    <property type="molecule type" value="Genomic_DNA"/>
</dbReference>
<evidence type="ECO:0000259" key="8">
    <source>
        <dbReference type="Pfam" id="PF02775"/>
    </source>
</evidence>
<dbReference type="InterPro" id="IPR032264">
    <property type="entry name" value="MenD_middle"/>
</dbReference>
<dbReference type="InterPro" id="IPR011766">
    <property type="entry name" value="TPP_enzyme_TPP-bd"/>
</dbReference>
<dbReference type="InterPro" id="IPR012001">
    <property type="entry name" value="Thiamin_PyroP_enz_TPP-bd_dom"/>
</dbReference>
<dbReference type="HAMAP" id="MF_01659">
    <property type="entry name" value="MenD"/>
    <property type="match status" value="1"/>
</dbReference>
<evidence type="ECO:0000259" key="9">
    <source>
        <dbReference type="Pfam" id="PF02776"/>
    </source>
</evidence>
<dbReference type="AlphaFoldDB" id="A0A8J6NXI8"/>
<dbReference type="NCBIfam" id="TIGR00173">
    <property type="entry name" value="menD"/>
    <property type="match status" value="1"/>
</dbReference>
<dbReference type="GO" id="GO:0030976">
    <property type="term" value="F:thiamine pyrophosphate binding"/>
    <property type="evidence" value="ECO:0007669"/>
    <property type="project" value="UniProtKB-UniRule"/>
</dbReference>
<evidence type="ECO:0000313" key="12">
    <source>
        <dbReference type="Proteomes" id="UP000654401"/>
    </source>
</evidence>
<proteinExistence type="inferred from homology"/>
<comment type="cofactor">
    <cofactor evidence="7">
        <name>thiamine diphosphate</name>
        <dbReference type="ChEBI" id="CHEBI:58937"/>
    </cofactor>
    <text evidence="7">Binds 1 thiamine pyrophosphate per subunit.</text>
</comment>